<dbReference type="InterPro" id="IPR003673">
    <property type="entry name" value="CoA-Trfase_fam_III"/>
</dbReference>
<dbReference type="SUPFAM" id="SSF89796">
    <property type="entry name" value="CoA-transferase family III (CaiB/BaiF)"/>
    <property type="match status" value="1"/>
</dbReference>
<dbReference type="GO" id="GO:0008410">
    <property type="term" value="F:CoA-transferase activity"/>
    <property type="evidence" value="ECO:0007669"/>
    <property type="project" value="TreeGrafter"/>
</dbReference>
<organism evidence="2 3">
    <name type="scientific">Candidatus Entotheonella gemina</name>
    <dbReference type="NCBI Taxonomy" id="1429439"/>
    <lineage>
        <taxon>Bacteria</taxon>
        <taxon>Pseudomonadati</taxon>
        <taxon>Nitrospinota/Tectimicrobiota group</taxon>
        <taxon>Candidatus Tectimicrobiota</taxon>
        <taxon>Candidatus Entotheonellia</taxon>
        <taxon>Candidatus Entotheonellales</taxon>
        <taxon>Candidatus Entotheonellaceae</taxon>
        <taxon>Candidatus Entotheonella</taxon>
    </lineage>
</organism>
<dbReference type="PANTHER" id="PTHR48207:SF3">
    <property type="entry name" value="SUCCINATE--HYDROXYMETHYLGLUTARATE COA-TRANSFERASE"/>
    <property type="match status" value="1"/>
</dbReference>
<accession>W4LT42</accession>
<dbReference type="InterPro" id="IPR050483">
    <property type="entry name" value="CoA-transferase_III_domain"/>
</dbReference>
<dbReference type="PANTHER" id="PTHR48207">
    <property type="entry name" value="SUCCINATE--HYDROXYMETHYLGLUTARATE COA-TRANSFERASE"/>
    <property type="match status" value="1"/>
</dbReference>
<dbReference type="HOGENOM" id="CLU_033975_2_0_7"/>
<dbReference type="PATRIC" id="fig|1429439.4.peg.6452"/>
<comment type="caution">
    <text evidence="2">The sequence shown here is derived from an EMBL/GenBank/DDBJ whole genome shotgun (WGS) entry which is preliminary data.</text>
</comment>
<evidence type="ECO:0000313" key="2">
    <source>
        <dbReference type="EMBL" id="ETX00876.1"/>
    </source>
</evidence>
<sequence length="408" mass="45095">MPPQALEGLKVLDFCWVAAGPMTTKYLAEHGATVVRVESAKRPESLRRAAPYGGDGTSGINRSGYFANYNANKYGLTLDMRHPRAKELVLRMVSTWADLVTENFTPGTMEGWGLGYEALKQVNPQIMMFSASMLGRGGPLEKQPGFGAVLSSLAGLTNITGWPDRGPVNPYGAYTDFIVPRFAVASILAALDYRRRTGQGTHLDMSQLETSLHFSSPLLLDYAINGVEPSRKGNRDPGAAPHGVYPCQGEDRWIAIACFRDEEWHALRQVMSSAGASWAEQDRFDSLLGRKSEEDQLDDLMAEWTRGWEAKALMETLQQAGVPAGIVNDTRDLFDDAQLQHRGHFQYLDHAEIGSYASEKSEFNLSDTPGQLDRPAPIMGEHTEYVLRELVGLSEQEYLSFKADAVLE</sequence>
<evidence type="ECO:0000256" key="1">
    <source>
        <dbReference type="ARBA" id="ARBA00022679"/>
    </source>
</evidence>
<proteinExistence type="predicted"/>
<reference evidence="2 3" key="1">
    <citation type="journal article" date="2014" name="Nature">
        <title>An environmental bacterial taxon with a large and distinct metabolic repertoire.</title>
        <authorList>
            <person name="Wilson M.C."/>
            <person name="Mori T."/>
            <person name="Ruckert C."/>
            <person name="Uria A.R."/>
            <person name="Helf M.J."/>
            <person name="Takada K."/>
            <person name="Gernert C."/>
            <person name="Steffens U.A."/>
            <person name="Heycke N."/>
            <person name="Schmitt S."/>
            <person name="Rinke C."/>
            <person name="Helfrich E.J."/>
            <person name="Brachmann A.O."/>
            <person name="Gurgui C."/>
            <person name="Wakimoto T."/>
            <person name="Kracht M."/>
            <person name="Crusemann M."/>
            <person name="Hentschel U."/>
            <person name="Abe I."/>
            <person name="Matsunaga S."/>
            <person name="Kalinowski J."/>
            <person name="Takeyama H."/>
            <person name="Piel J."/>
        </authorList>
    </citation>
    <scope>NUCLEOTIDE SEQUENCE [LARGE SCALE GENOMIC DNA]</scope>
    <source>
        <strain evidence="3">TSY2</strain>
    </source>
</reference>
<keyword evidence="1" id="KW-0808">Transferase</keyword>
<dbReference type="Gene3D" id="3.40.50.10540">
    <property type="entry name" value="Crotonobetainyl-coa:carnitine coa-transferase, domain 1"/>
    <property type="match status" value="1"/>
</dbReference>
<dbReference type="InterPro" id="IPR044855">
    <property type="entry name" value="CoA-Trfase_III_dom3_sf"/>
</dbReference>
<dbReference type="Proteomes" id="UP000019140">
    <property type="component" value="Unassembled WGS sequence"/>
</dbReference>
<dbReference type="EMBL" id="AZHX01001684">
    <property type="protein sequence ID" value="ETX00876.1"/>
    <property type="molecule type" value="Genomic_DNA"/>
</dbReference>
<dbReference type="Gene3D" id="3.30.1540.10">
    <property type="entry name" value="formyl-coa transferase, domain 3"/>
    <property type="match status" value="1"/>
</dbReference>
<dbReference type="Pfam" id="PF02515">
    <property type="entry name" value="CoA_transf_3"/>
    <property type="match status" value="1"/>
</dbReference>
<evidence type="ECO:0000313" key="3">
    <source>
        <dbReference type="Proteomes" id="UP000019140"/>
    </source>
</evidence>
<evidence type="ECO:0008006" key="4">
    <source>
        <dbReference type="Google" id="ProtNLM"/>
    </source>
</evidence>
<dbReference type="AlphaFoldDB" id="W4LT42"/>
<dbReference type="InterPro" id="IPR023606">
    <property type="entry name" value="CoA-Trfase_III_dom_1_sf"/>
</dbReference>
<gene>
    <name evidence="2" type="ORF">ETSY2_38285</name>
</gene>
<keyword evidence="3" id="KW-1185">Reference proteome</keyword>
<name>W4LT42_9BACT</name>
<protein>
    <recommendedName>
        <fullName evidence="4">Succinyl-CoA:(R)-benzylsuccinate CoA-transferase subunit BbsF</fullName>
    </recommendedName>
</protein>